<reference evidence="7 8" key="1">
    <citation type="submission" date="2016-01" db="EMBL/GenBank/DDBJ databases">
        <authorList>
            <person name="McClelland M."/>
            <person name="Jain A."/>
            <person name="Saraogi P."/>
            <person name="Mendelson R."/>
            <person name="Westerman R."/>
            <person name="SanMiguel P."/>
            <person name="Csonka L."/>
        </authorList>
    </citation>
    <scope>NUCLEOTIDE SEQUENCE [LARGE SCALE GENOMIC DNA]</scope>
    <source>
        <strain evidence="7 8">R-53146</strain>
    </source>
</reference>
<dbReference type="InterPro" id="IPR001678">
    <property type="entry name" value="MeTrfase_RsmB-F_NOP2_dom"/>
</dbReference>
<comment type="caution">
    <text evidence="5">Lacks conserved residue(s) required for the propagation of feature annotation.</text>
</comment>
<protein>
    <submittedName>
        <fullName evidence="7">16S rRNA (Cytosine967-C5)-methyltransferase</fullName>
    </submittedName>
</protein>
<keyword evidence="2 5" id="KW-0808">Transferase</keyword>
<dbReference type="Gene3D" id="3.40.50.150">
    <property type="entry name" value="Vaccinia Virus protein VP39"/>
    <property type="match status" value="1"/>
</dbReference>
<dbReference type="InterPro" id="IPR054728">
    <property type="entry name" value="RsmB-like_ferredoxin"/>
</dbReference>
<dbReference type="AlphaFoldDB" id="A0A0X3AT51"/>
<dbReference type="InterPro" id="IPR049560">
    <property type="entry name" value="MeTrfase_RsmB-F_NOP2_cat"/>
</dbReference>
<dbReference type="RefSeq" id="WP_055426221.1">
    <property type="nucleotide sequence ID" value="NZ_FCOR01000015.1"/>
</dbReference>
<feature type="binding site" evidence="5">
    <location>
        <position position="258"/>
    </location>
    <ligand>
        <name>S-adenosyl-L-methionine</name>
        <dbReference type="ChEBI" id="CHEBI:59789"/>
    </ligand>
</feature>
<proteinExistence type="inferred from homology"/>
<accession>A0A0X3AT51</accession>
<evidence type="ECO:0000256" key="4">
    <source>
        <dbReference type="ARBA" id="ARBA00022884"/>
    </source>
</evidence>
<dbReference type="Pfam" id="PF01189">
    <property type="entry name" value="Methyltr_RsmB-F"/>
    <property type="match status" value="1"/>
</dbReference>
<dbReference type="STRING" id="1586267.GCA_001418685_01917"/>
<feature type="domain" description="SAM-dependent MTase RsmB/NOP-type" evidence="6">
    <location>
        <begin position="144"/>
        <end position="404"/>
    </location>
</feature>
<organism evidence="7 8">
    <name type="scientific">Apibacter mensalis</name>
    <dbReference type="NCBI Taxonomy" id="1586267"/>
    <lineage>
        <taxon>Bacteria</taxon>
        <taxon>Pseudomonadati</taxon>
        <taxon>Bacteroidota</taxon>
        <taxon>Flavobacteriia</taxon>
        <taxon>Flavobacteriales</taxon>
        <taxon>Weeksellaceae</taxon>
        <taxon>Apibacter</taxon>
    </lineage>
</organism>
<keyword evidence="1 5" id="KW-0489">Methyltransferase</keyword>
<comment type="similarity">
    <text evidence="5">Belongs to the class I-like SAM-binding methyltransferase superfamily. RsmB/NOP family.</text>
</comment>
<dbReference type="Pfam" id="PF22458">
    <property type="entry name" value="RsmF-B_ferredox"/>
    <property type="match status" value="1"/>
</dbReference>
<feature type="binding site" evidence="5">
    <location>
        <position position="303"/>
    </location>
    <ligand>
        <name>S-adenosyl-L-methionine</name>
        <dbReference type="ChEBI" id="CHEBI:59789"/>
    </ligand>
</feature>
<dbReference type="PROSITE" id="PS51686">
    <property type="entry name" value="SAM_MT_RSMB_NOP"/>
    <property type="match status" value="1"/>
</dbReference>
<dbReference type="InterPro" id="IPR023267">
    <property type="entry name" value="RCMT"/>
</dbReference>
<sequence length="404" mass="46809">MNSKIKLHRNLIIGLHKALEESFFEPNKYADKVLERTLKFNKKWGSKDRGFVSESFYEIIRWKNQLEFFANRKLSPESINVLIATYLLRNKIELQPFPEFEKVYIKKIKDRFKLPFPTLAIKYSIPEWMQMVLESELGDEWSHEMKALNTPAQTIIRANSLKITAEELKEVLMVENIIVNFIKGYKNALIMEEKKNIFKTQAFKDGLFEIQDASSQRVGEFADVKPGMRVIDSCAGAGGKTLHLAALMENKGLIIAMDIHEWKLQTLKQRARRNGAYNIQTKVIEDSKTLKRLENSADRVLIDAPCSGLGVLRRNPDAKWKLNEEFINRVKEEQRQILQNHSKLVRKDGILVYATCSILPSENTLQVEKFLNENSNYQLIEEKKLMPSVCGFDGFYMAKLLRTN</sequence>
<keyword evidence="4 5" id="KW-0694">RNA-binding</keyword>
<gene>
    <name evidence="7" type="ORF">Ga0061079_11514</name>
</gene>
<dbReference type="GO" id="GO:0008173">
    <property type="term" value="F:RNA methyltransferase activity"/>
    <property type="evidence" value="ECO:0007669"/>
    <property type="project" value="InterPro"/>
</dbReference>
<feature type="active site" description="Nucleophile" evidence="5">
    <location>
        <position position="356"/>
    </location>
</feature>
<dbReference type="SUPFAM" id="SSF53335">
    <property type="entry name" value="S-adenosyl-L-methionine-dependent methyltransferases"/>
    <property type="match status" value="1"/>
</dbReference>
<dbReference type="Gene3D" id="3.30.70.1170">
    <property type="entry name" value="Sun protein, domain 3"/>
    <property type="match status" value="1"/>
</dbReference>
<evidence type="ECO:0000313" key="7">
    <source>
        <dbReference type="EMBL" id="CVK17048.1"/>
    </source>
</evidence>
<dbReference type="CDD" id="cd02440">
    <property type="entry name" value="AdoMet_MTases"/>
    <property type="match status" value="1"/>
</dbReference>
<dbReference type="OrthoDB" id="9810297at2"/>
<dbReference type="PRINTS" id="PR02008">
    <property type="entry name" value="RCMTFAMILY"/>
</dbReference>
<name>A0A0X3AT51_9FLAO</name>
<dbReference type="EMBL" id="FCOR01000015">
    <property type="protein sequence ID" value="CVK17048.1"/>
    <property type="molecule type" value="Genomic_DNA"/>
</dbReference>
<evidence type="ECO:0000256" key="1">
    <source>
        <dbReference type="ARBA" id="ARBA00022603"/>
    </source>
</evidence>
<dbReference type="GO" id="GO:0003723">
    <property type="term" value="F:RNA binding"/>
    <property type="evidence" value="ECO:0007669"/>
    <property type="project" value="UniProtKB-UniRule"/>
</dbReference>
<keyword evidence="3 5" id="KW-0949">S-adenosyl-L-methionine</keyword>
<dbReference type="InterPro" id="IPR029063">
    <property type="entry name" value="SAM-dependent_MTases_sf"/>
</dbReference>
<dbReference type="GO" id="GO:0001510">
    <property type="term" value="P:RNA methylation"/>
    <property type="evidence" value="ECO:0007669"/>
    <property type="project" value="InterPro"/>
</dbReference>
<evidence type="ECO:0000256" key="5">
    <source>
        <dbReference type="PROSITE-ProRule" id="PRU01023"/>
    </source>
</evidence>
<dbReference type="Proteomes" id="UP000182761">
    <property type="component" value="Unassembled WGS sequence"/>
</dbReference>
<evidence type="ECO:0000256" key="3">
    <source>
        <dbReference type="ARBA" id="ARBA00022691"/>
    </source>
</evidence>
<dbReference type="PANTHER" id="PTHR22807">
    <property type="entry name" value="NOP2 YEAST -RELATED NOL1/NOP2/FMU SUN DOMAIN-CONTAINING"/>
    <property type="match status" value="1"/>
</dbReference>
<dbReference type="PANTHER" id="PTHR22807:SF53">
    <property type="entry name" value="RIBOSOMAL RNA SMALL SUBUNIT METHYLTRANSFERASE B-RELATED"/>
    <property type="match status" value="1"/>
</dbReference>
<evidence type="ECO:0000313" key="8">
    <source>
        <dbReference type="Proteomes" id="UP000182761"/>
    </source>
</evidence>
<evidence type="ECO:0000256" key="2">
    <source>
        <dbReference type="ARBA" id="ARBA00022679"/>
    </source>
</evidence>
<evidence type="ECO:0000259" key="6">
    <source>
        <dbReference type="PROSITE" id="PS51686"/>
    </source>
</evidence>
<keyword evidence="8" id="KW-1185">Reference proteome</keyword>